<reference evidence="2 3" key="1">
    <citation type="submission" date="2024-09" db="EMBL/GenBank/DDBJ databases">
        <authorList>
            <person name="Sun Q."/>
            <person name="Mori K."/>
        </authorList>
    </citation>
    <scope>NUCLEOTIDE SEQUENCE [LARGE SCALE GENOMIC DNA]</scope>
    <source>
        <strain evidence="2 3">CGMCC 1.9126</strain>
    </source>
</reference>
<feature type="transmembrane region" description="Helical" evidence="1">
    <location>
        <begin position="6"/>
        <end position="25"/>
    </location>
</feature>
<proteinExistence type="predicted"/>
<name>A0ABV6KNW5_9BACI</name>
<keyword evidence="3" id="KW-1185">Reference proteome</keyword>
<evidence type="ECO:0000256" key="1">
    <source>
        <dbReference type="SAM" id="Phobius"/>
    </source>
</evidence>
<protein>
    <submittedName>
        <fullName evidence="2">Uncharacterized protein</fullName>
    </submittedName>
</protein>
<dbReference type="EMBL" id="JBHLUU010000021">
    <property type="protein sequence ID" value="MFC0474959.1"/>
    <property type="molecule type" value="Genomic_DNA"/>
</dbReference>
<evidence type="ECO:0000313" key="3">
    <source>
        <dbReference type="Proteomes" id="UP001589738"/>
    </source>
</evidence>
<gene>
    <name evidence="2" type="ORF">ACFFHF_06680</name>
</gene>
<sequence length="133" mass="15955">MGQYTGLYVLLGIIFIIVTLNRNLFWWVKVTIVVYYSIISYIFITIKNKIDKEYENITPVPDSYWDENSGWVYTMVDYYFWPLSLLLLFIYYKWFKSVQGKTTRLLVLLSMVPSAAIFLFFMFIFGFSYGYRP</sequence>
<dbReference type="RefSeq" id="WP_340902165.1">
    <property type="nucleotide sequence ID" value="NZ_JBHLUU010000021.1"/>
</dbReference>
<keyword evidence="1" id="KW-0812">Transmembrane</keyword>
<dbReference type="Proteomes" id="UP001589738">
    <property type="component" value="Unassembled WGS sequence"/>
</dbReference>
<keyword evidence="1" id="KW-0472">Membrane</keyword>
<organism evidence="2 3">
    <name type="scientific">Robertmurraya beringensis</name>
    <dbReference type="NCBI Taxonomy" id="641660"/>
    <lineage>
        <taxon>Bacteria</taxon>
        <taxon>Bacillati</taxon>
        <taxon>Bacillota</taxon>
        <taxon>Bacilli</taxon>
        <taxon>Bacillales</taxon>
        <taxon>Bacillaceae</taxon>
        <taxon>Robertmurraya</taxon>
    </lineage>
</organism>
<accession>A0ABV6KNW5</accession>
<feature type="transmembrane region" description="Helical" evidence="1">
    <location>
        <begin position="32"/>
        <end position="50"/>
    </location>
</feature>
<comment type="caution">
    <text evidence="2">The sequence shown here is derived from an EMBL/GenBank/DDBJ whole genome shotgun (WGS) entry which is preliminary data.</text>
</comment>
<keyword evidence="1" id="KW-1133">Transmembrane helix</keyword>
<feature type="transmembrane region" description="Helical" evidence="1">
    <location>
        <begin position="106"/>
        <end position="131"/>
    </location>
</feature>
<feature type="transmembrane region" description="Helical" evidence="1">
    <location>
        <begin position="70"/>
        <end position="94"/>
    </location>
</feature>
<evidence type="ECO:0000313" key="2">
    <source>
        <dbReference type="EMBL" id="MFC0474959.1"/>
    </source>
</evidence>